<evidence type="ECO:0000256" key="2">
    <source>
        <dbReference type="ARBA" id="ARBA00022692"/>
    </source>
</evidence>
<evidence type="ECO:0000259" key="7">
    <source>
        <dbReference type="Pfam" id="PF01490"/>
    </source>
</evidence>
<dbReference type="Pfam" id="PF01490">
    <property type="entry name" value="Aa_trans"/>
    <property type="match status" value="1"/>
</dbReference>
<evidence type="ECO:0000256" key="3">
    <source>
        <dbReference type="ARBA" id="ARBA00022989"/>
    </source>
</evidence>
<keyword evidence="9" id="KW-1185">Reference proteome</keyword>
<dbReference type="InterPro" id="IPR013057">
    <property type="entry name" value="AA_transpt_TM"/>
</dbReference>
<evidence type="ECO:0000313" key="9">
    <source>
        <dbReference type="Proteomes" id="UP000751190"/>
    </source>
</evidence>
<feature type="domain" description="Amino acid transporter transmembrane" evidence="7">
    <location>
        <begin position="329"/>
        <end position="517"/>
    </location>
</feature>
<evidence type="ECO:0000256" key="1">
    <source>
        <dbReference type="ARBA" id="ARBA00004141"/>
    </source>
</evidence>
<dbReference type="GO" id="GO:0016020">
    <property type="term" value="C:membrane"/>
    <property type="evidence" value="ECO:0007669"/>
    <property type="project" value="UniProtKB-SubCell"/>
</dbReference>
<feature type="transmembrane region" description="Helical" evidence="5">
    <location>
        <begin position="121"/>
        <end position="144"/>
    </location>
</feature>
<keyword evidence="6" id="KW-0732">Signal</keyword>
<feature type="transmembrane region" description="Helical" evidence="5">
    <location>
        <begin position="164"/>
        <end position="186"/>
    </location>
</feature>
<reference evidence="8" key="1">
    <citation type="submission" date="2021-05" db="EMBL/GenBank/DDBJ databases">
        <title>The genome of the haptophyte Pavlova lutheri (Diacronema luteri, Pavlovales) - a model for lipid biosynthesis in eukaryotic algae.</title>
        <authorList>
            <person name="Hulatt C.J."/>
            <person name="Posewitz M.C."/>
        </authorList>
    </citation>
    <scope>NUCLEOTIDE SEQUENCE</scope>
    <source>
        <strain evidence="8">NIVA-4/92</strain>
    </source>
</reference>
<dbReference type="PANTHER" id="PTHR22950">
    <property type="entry name" value="AMINO ACID TRANSPORTER"/>
    <property type="match status" value="1"/>
</dbReference>
<feature type="transmembrane region" description="Helical" evidence="5">
    <location>
        <begin position="90"/>
        <end position="109"/>
    </location>
</feature>
<dbReference type="EMBL" id="JAGTXO010000004">
    <property type="protein sequence ID" value="KAG8468169.1"/>
    <property type="molecule type" value="Genomic_DNA"/>
</dbReference>
<feature type="transmembrane region" description="Helical" evidence="5">
    <location>
        <begin position="239"/>
        <end position="259"/>
    </location>
</feature>
<dbReference type="OrthoDB" id="28208at2759"/>
<comment type="subcellular location">
    <subcellularLocation>
        <location evidence="1">Membrane</location>
        <topology evidence="1">Multi-pass membrane protein</topology>
    </subcellularLocation>
</comment>
<name>A0A8J5XXM2_DIALT</name>
<organism evidence="8 9">
    <name type="scientific">Diacronema lutheri</name>
    <name type="common">Unicellular marine alga</name>
    <name type="synonym">Monochrysis lutheri</name>
    <dbReference type="NCBI Taxonomy" id="2081491"/>
    <lineage>
        <taxon>Eukaryota</taxon>
        <taxon>Haptista</taxon>
        <taxon>Haptophyta</taxon>
        <taxon>Pavlovophyceae</taxon>
        <taxon>Pavlovales</taxon>
        <taxon>Pavlovaceae</taxon>
        <taxon>Diacronema</taxon>
    </lineage>
</organism>
<feature type="transmembrane region" description="Helical" evidence="5">
    <location>
        <begin position="547"/>
        <end position="568"/>
    </location>
</feature>
<sequence>MRAELALALALGMAPAARAHQDRFMFGANDLARGGGARPVRLSMRATAARAAMVELGRAVGVEANMQLGRPAPTPGPAARAAPGGDRMRLAAVSATVFNLMIGTGAFCLPASAVGVPVPLALCVICALGVASAGTFVLLGQLIARTGARTFDELWRLSGPPVRALPSLLQLVVAVYSVGTLVQYQVSLGELLAPATRELFAACGARAAWLLAGANRCAVLLSAPLLLVGLLRFRDLPALTPASVVGVLAKAFSAALLVLRALDGSYAHGGVFHDGSAAAFAAAAAAATTAPAGALGGGALGGGALGASSARLAVEAGMADAGAAMSLVAASSTAFMCHLDIPSYYAQLERPSARRFGYAAGAAFAAGTAVYCTIVVASRALFGDSVASFALSSFSPADGFARAAQLLTALGVFCSYMLTMLALKTTLATGQLGELLASLLGGDARERCVRRGAPLAATAHALGASRRADTRLTLCVFALTTGLALCAASNLLFVVALRGAFLGTALTYAVPALIGLGLSGGLVRSAEGAHETAEQRLWRRAGERSRPALWALLASGCATMALATGAVLHKFSR</sequence>
<evidence type="ECO:0000256" key="6">
    <source>
        <dbReference type="SAM" id="SignalP"/>
    </source>
</evidence>
<feature type="transmembrane region" description="Helical" evidence="5">
    <location>
        <begin position="356"/>
        <end position="382"/>
    </location>
</feature>
<proteinExistence type="predicted"/>
<dbReference type="GO" id="GO:0015179">
    <property type="term" value="F:L-amino acid transmembrane transporter activity"/>
    <property type="evidence" value="ECO:0007669"/>
    <property type="project" value="TreeGrafter"/>
</dbReference>
<dbReference type="PANTHER" id="PTHR22950:SF652">
    <property type="entry name" value="TRANSMEMBRANE AMINO ACID TRANSPORTER FAMILY PROTEIN"/>
    <property type="match status" value="1"/>
</dbReference>
<evidence type="ECO:0000256" key="5">
    <source>
        <dbReference type="SAM" id="Phobius"/>
    </source>
</evidence>
<comment type="caution">
    <text evidence="8">The sequence shown here is derived from an EMBL/GenBank/DDBJ whole genome shotgun (WGS) entry which is preliminary data.</text>
</comment>
<feature type="transmembrane region" description="Helical" evidence="5">
    <location>
        <begin position="207"/>
        <end position="233"/>
    </location>
</feature>
<feature type="transmembrane region" description="Helical" evidence="5">
    <location>
        <begin position="402"/>
        <end position="423"/>
    </location>
</feature>
<keyword evidence="2 5" id="KW-0812">Transmembrane</keyword>
<feature type="transmembrane region" description="Helical" evidence="5">
    <location>
        <begin position="472"/>
        <end position="493"/>
    </location>
</feature>
<evidence type="ECO:0000313" key="8">
    <source>
        <dbReference type="EMBL" id="KAG8468169.1"/>
    </source>
</evidence>
<feature type="signal peptide" evidence="6">
    <location>
        <begin position="1"/>
        <end position="19"/>
    </location>
</feature>
<dbReference type="Proteomes" id="UP000751190">
    <property type="component" value="Unassembled WGS sequence"/>
</dbReference>
<protein>
    <recommendedName>
        <fullName evidence="7">Amino acid transporter transmembrane domain-containing protein</fullName>
    </recommendedName>
</protein>
<dbReference type="AlphaFoldDB" id="A0A8J5XXM2"/>
<evidence type="ECO:0000256" key="4">
    <source>
        <dbReference type="ARBA" id="ARBA00023136"/>
    </source>
</evidence>
<keyword evidence="3 5" id="KW-1133">Transmembrane helix</keyword>
<accession>A0A8J5XXM2</accession>
<feature type="transmembrane region" description="Helical" evidence="5">
    <location>
        <begin position="505"/>
        <end position="526"/>
    </location>
</feature>
<feature type="chain" id="PRO_5035187446" description="Amino acid transporter transmembrane domain-containing protein" evidence="6">
    <location>
        <begin position="20"/>
        <end position="573"/>
    </location>
</feature>
<keyword evidence="4 5" id="KW-0472">Membrane</keyword>
<gene>
    <name evidence="8" type="ORF">KFE25_013252</name>
</gene>